<dbReference type="Proteomes" id="UP001634393">
    <property type="component" value="Unassembled WGS sequence"/>
</dbReference>
<feature type="transmembrane region" description="Helical" evidence="2">
    <location>
        <begin position="53"/>
        <end position="71"/>
    </location>
</feature>
<feature type="chain" id="PRO_5044881376" description="DUF4408 domain-containing protein" evidence="3">
    <location>
        <begin position="27"/>
        <end position="331"/>
    </location>
</feature>
<evidence type="ECO:0000256" key="1">
    <source>
        <dbReference type="SAM" id="MobiDB-lite"/>
    </source>
</evidence>
<feature type="signal peptide" evidence="3">
    <location>
        <begin position="1"/>
        <end position="26"/>
    </location>
</feature>
<accession>A0ABD3S7U5</accession>
<evidence type="ECO:0000313" key="6">
    <source>
        <dbReference type="Proteomes" id="UP001634393"/>
    </source>
</evidence>
<feature type="domain" description="DUF4408" evidence="4">
    <location>
        <begin position="39"/>
        <end position="71"/>
    </location>
</feature>
<proteinExistence type="predicted"/>
<feature type="region of interest" description="Disordered" evidence="1">
    <location>
        <begin position="273"/>
        <end position="294"/>
    </location>
</feature>
<dbReference type="Pfam" id="PF05553">
    <property type="entry name" value="DUF761"/>
    <property type="match status" value="1"/>
</dbReference>
<name>A0ABD3S7U5_9LAMI</name>
<dbReference type="EMBL" id="JBJXBP010000007">
    <property type="protein sequence ID" value="KAL3820581.1"/>
    <property type="molecule type" value="Genomic_DNA"/>
</dbReference>
<gene>
    <name evidence="5" type="ORF">ACJIZ3_006486</name>
</gene>
<organism evidence="5 6">
    <name type="scientific">Penstemon smallii</name>
    <dbReference type="NCBI Taxonomy" id="265156"/>
    <lineage>
        <taxon>Eukaryota</taxon>
        <taxon>Viridiplantae</taxon>
        <taxon>Streptophyta</taxon>
        <taxon>Embryophyta</taxon>
        <taxon>Tracheophyta</taxon>
        <taxon>Spermatophyta</taxon>
        <taxon>Magnoliopsida</taxon>
        <taxon>eudicotyledons</taxon>
        <taxon>Gunneridae</taxon>
        <taxon>Pentapetalae</taxon>
        <taxon>asterids</taxon>
        <taxon>lamiids</taxon>
        <taxon>Lamiales</taxon>
        <taxon>Plantaginaceae</taxon>
        <taxon>Cheloneae</taxon>
        <taxon>Penstemon</taxon>
    </lineage>
</organism>
<keyword evidence="6" id="KW-1185">Reference proteome</keyword>
<keyword evidence="2" id="KW-1133">Transmembrane helix</keyword>
<evidence type="ECO:0000256" key="3">
    <source>
        <dbReference type="SAM" id="SignalP"/>
    </source>
</evidence>
<dbReference type="Pfam" id="PF14364">
    <property type="entry name" value="DUF4408"/>
    <property type="match status" value="1"/>
</dbReference>
<evidence type="ECO:0000259" key="4">
    <source>
        <dbReference type="Pfam" id="PF14364"/>
    </source>
</evidence>
<dbReference type="AlphaFoldDB" id="A0ABD3S7U5"/>
<reference evidence="5 6" key="1">
    <citation type="submission" date="2024-12" db="EMBL/GenBank/DDBJ databases">
        <title>The unique morphological basis and parallel evolutionary history of personate flowers in Penstemon.</title>
        <authorList>
            <person name="Depatie T.H."/>
            <person name="Wessinger C.A."/>
        </authorList>
    </citation>
    <scope>NUCLEOTIDE SEQUENCE [LARGE SCALE GENOMIC DNA]</scope>
    <source>
        <strain evidence="5">WTNN_2</strain>
        <tissue evidence="5">Leaf</tissue>
    </source>
</reference>
<comment type="caution">
    <text evidence="5">The sequence shown here is derived from an EMBL/GenBank/DDBJ whole genome shotgun (WGS) entry which is preliminary data.</text>
</comment>
<keyword evidence="2" id="KW-0472">Membrane</keyword>
<evidence type="ECO:0000313" key="5">
    <source>
        <dbReference type="EMBL" id="KAL3820581.1"/>
    </source>
</evidence>
<evidence type="ECO:0000256" key="2">
    <source>
        <dbReference type="SAM" id="Phobius"/>
    </source>
</evidence>
<dbReference type="PANTHER" id="PTHR33098:SF53">
    <property type="entry name" value="OS05G0540900 PROTEIN"/>
    <property type="match status" value="1"/>
</dbReference>
<dbReference type="InterPro" id="IPR008480">
    <property type="entry name" value="DUF761_pln"/>
</dbReference>
<feature type="compositionally biased region" description="Polar residues" evidence="1">
    <location>
        <begin position="273"/>
        <end position="284"/>
    </location>
</feature>
<protein>
    <recommendedName>
        <fullName evidence="4">DUF4408 domain-containing protein</fullName>
    </recommendedName>
</protein>
<sequence length="331" mass="36823">MGSMNTWILSMKVFLISAGVLSLAVAIKVSIPTAVNGIPTIWSVISTWLKPPYLYILINGIIITIVASSRFHQTQSEPTEQLISVKTPPPSDFVQLSTSQPVISTVIAESDDATAVVVYESHEADSVVELKPVLVNGSQVDVVTEEEIVAVSEGGDVFVDDSTLTYDTSPQEIITPELHQLESLFPVREKPLVSTRFGHRKPIRTTPEVPGGGKLLRRVARPKKLETLESTWKAITDGRHVPLTRHLKKSDTLEQHVTPSAVDHVAKSETLFSDRSSYEQNSSSKIRKEPSLGQEELNRRVEAFIKKINDDMRMQRQESLNQYMEMINRGV</sequence>
<keyword evidence="2" id="KW-0812">Transmembrane</keyword>
<dbReference type="InterPro" id="IPR025520">
    <property type="entry name" value="DUF4408"/>
</dbReference>
<dbReference type="PANTHER" id="PTHR33098">
    <property type="entry name" value="COTTON FIBER (DUF761)"/>
    <property type="match status" value="1"/>
</dbReference>
<keyword evidence="3" id="KW-0732">Signal</keyword>